<dbReference type="PROSITE" id="PS51257">
    <property type="entry name" value="PROKAR_LIPOPROTEIN"/>
    <property type="match status" value="1"/>
</dbReference>
<dbReference type="InterPro" id="IPR016134">
    <property type="entry name" value="Dockerin_dom"/>
</dbReference>
<dbReference type="InterPro" id="IPR008979">
    <property type="entry name" value="Galactose-bd-like_sf"/>
</dbReference>
<accession>A0ABX1ZE95</accession>
<evidence type="ECO:0000259" key="3">
    <source>
        <dbReference type="PROSITE" id="PS51766"/>
    </source>
</evidence>
<dbReference type="EMBL" id="WHOC01000171">
    <property type="protein sequence ID" value="NOU90561.1"/>
    <property type="molecule type" value="Genomic_DNA"/>
</dbReference>
<dbReference type="PROSITE" id="PS51766">
    <property type="entry name" value="DOCKERIN"/>
    <property type="match status" value="1"/>
</dbReference>
<name>A0ABX1ZE95_9BACL</name>
<evidence type="ECO:0000256" key="2">
    <source>
        <dbReference type="SAM" id="SignalP"/>
    </source>
</evidence>
<keyword evidence="5" id="KW-1185">Reference proteome</keyword>
<sequence length="1047" mass="113261">MIPAKSKKLYALVLTLTVLFSGCFLPKAEAAIGTKFGNPVDLGPKIQSVSSVAIYDSVVGIEDGNNVMYTTLAGEPAQFNVINLDHYEVVRTLPLPDGKDSWSMVVAPNGFVYISSSGGRLYRYSTTTKEIEALGIIKAGETAIYGLTTDEAGRIYGGTYPNAIVWKFDPDTKQFSDYGRMSNTNSYVRSLAYHNGSIYAGIGTSGALMKLNPATGEKTSIALPTVTGVTYNNYPFIYQLDVVDHYLFAHLSGGGISTLIAYDMELDQWRMEQFPNFHGNRISRPMNGKAYFKMNAAGANKLVELDLATFTTRITSMAQSFSMKGGGWVNFANNAELPGPTLVNTLFNGAIGLFNIQNETYIERPAIVAGQPIPIHALEKGPDAKLYMSGYPGGSAAIYDPVSKENKVFTMGQAESIGHIGEKILFNTYPHAQIYQLDSTQAVGSGNPVKLFTIGEEQDRPYVNITVGSKMFMGTIPDYGKLGGALVEYDSESTAEIKHKVYRNVVQDQSIVGLAHKDGKIYGSTTVLGGLDSKATATAAKMFIWDTAANQKIKEFAPVLPGAAKAPIMISGLTFGSDGLLWAAADGTIFAVNPETQAVVKSKEIYPGVTGYGMWRPIHLRWGTDGLLYTDLNGKLTVVNPITMEHQSLGINTQLFTLGDDGHIYYPESTRLKMIPVTPGDNSGPSQPPLPILNVNNGSFEKELVNGTVPGWSQLSQPSVNTSFSISSEQAFSGTKSLKVTDTSTTEAILIGTDPIAVLPNESYTVSAKLYIDTGRTSFLFRFFDAEGKQTGSDMVSHVATGLKTWQDVNLTGTAPANAKTARVYASVSLLYMTAAYYDDFNIVGKFPTTVLPAGTFKLNVPSVRTEKGSLLPVQVQVENADQLYAVTSTVYYDPAKFTVDQIRVGDSFKNGKEVFFQYDTQTPGQVKFIISHLGDNVVDGKVDVTSIVFKAIGEGNTEVVLSKFSNLAKVDADLTGKMDSPVNDLKVSIQIVKDLSDVNEDGLINIIDLIIIAKAVGGTYNAKYDLNNDNKVDIQDLAVLSLRLLD</sequence>
<keyword evidence="2" id="KW-0732">Signal</keyword>
<dbReference type="InterPro" id="IPR036439">
    <property type="entry name" value="Dockerin_dom_sf"/>
</dbReference>
<dbReference type="InterPro" id="IPR002102">
    <property type="entry name" value="Cohesin_dom"/>
</dbReference>
<dbReference type="InterPro" id="IPR015943">
    <property type="entry name" value="WD40/YVTN_repeat-like_dom_sf"/>
</dbReference>
<keyword evidence="1" id="KW-0378">Hydrolase</keyword>
<feature type="domain" description="Dockerin" evidence="3">
    <location>
        <begin position="992"/>
        <end position="1047"/>
    </location>
</feature>
<dbReference type="RefSeq" id="WP_171693333.1">
    <property type="nucleotide sequence ID" value="NZ_WHOC01000171.1"/>
</dbReference>
<dbReference type="SUPFAM" id="SSF63446">
    <property type="entry name" value="Type I dockerin domain"/>
    <property type="match status" value="1"/>
</dbReference>
<dbReference type="Gene3D" id="1.10.1330.10">
    <property type="entry name" value="Dockerin domain"/>
    <property type="match status" value="1"/>
</dbReference>
<reference evidence="4 5" key="1">
    <citation type="submission" date="2019-10" db="EMBL/GenBank/DDBJ databases">
        <title>Description of Paenibacillus choica sp. nov.</title>
        <authorList>
            <person name="Carlier A."/>
            <person name="Qi S."/>
        </authorList>
    </citation>
    <scope>NUCLEOTIDE SEQUENCE [LARGE SCALE GENOMIC DNA]</scope>
    <source>
        <strain evidence="4 5">LMG 31460</strain>
    </source>
</reference>
<dbReference type="SUPFAM" id="SSF75011">
    <property type="entry name" value="3-carboxy-cis,cis-mucoante lactonizing enzyme"/>
    <property type="match status" value="1"/>
</dbReference>
<evidence type="ECO:0000313" key="5">
    <source>
        <dbReference type="Proteomes" id="UP000658690"/>
    </source>
</evidence>
<dbReference type="InterPro" id="IPR008965">
    <property type="entry name" value="CBM2/CBM3_carb-bd_dom_sf"/>
</dbReference>
<dbReference type="InterPro" id="IPR002105">
    <property type="entry name" value="Dockerin_1_rpt"/>
</dbReference>
<organism evidence="4 5">
    <name type="scientific">Paenibacillus germinis</name>
    <dbReference type="NCBI Taxonomy" id="2654979"/>
    <lineage>
        <taxon>Bacteria</taxon>
        <taxon>Bacillati</taxon>
        <taxon>Bacillota</taxon>
        <taxon>Bacilli</taxon>
        <taxon>Bacillales</taxon>
        <taxon>Paenibacillaceae</taxon>
        <taxon>Paenibacillus</taxon>
    </lineage>
</organism>
<feature type="signal peptide" evidence="2">
    <location>
        <begin position="1"/>
        <end position="30"/>
    </location>
</feature>
<protein>
    <recommendedName>
        <fullName evidence="3">Dockerin domain-containing protein</fullName>
    </recommendedName>
</protein>
<evidence type="ECO:0000256" key="1">
    <source>
        <dbReference type="ARBA" id="ARBA00022801"/>
    </source>
</evidence>
<dbReference type="Pfam" id="PF02018">
    <property type="entry name" value="CBM_4_9"/>
    <property type="match status" value="1"/>
</dbReference>
<dbReference type="Gene3D" id="2.60.40.680">
    <property type="match status" value="1"/>
</dbReference>
<dbReference type="SUPFAM" id="SSF69322">
    <property type="entry name" value="Tricorn protease domain 2"/>
    <property type="match status" value="1"/>
</dbReference>
<proteinExistence type="predicted"/>
<dbReference type="Proteomes" id="UP000658690">
    <property type="component" value="Unassembled WGS sequence"/>
</dbReference>
<evidence type="ECO:0000313" key="4">
    <source>
        <dbReference type="EMBL" id="NOU90561.1"/>
    </source>
</evidence>
<gene>
    <name evidence="4" type="ORF">GC102_33215</name>
</gene>
<feature type="chain" id="PRO_5045657716" description="Dockerin domain-containing protein" evidence="2">
    <location>
        <begin position="31"/>
        <end position="1047"/>
    </location>
</feature>
<dbReference type="InterPro" id="IPR018247">
    <property type="entry name" value="EF_Hand_1_Ca_BS"/>
</dbReference>
<dbReference type="Gene3D" id="2.130.10.10">
    <property type="entry name" value="YVTN repeat-like/Quinoprotein amine dehydrogenase"/>
    <property type="match status" value="1"/>
</dbReference>
<dbReference type="PROSITE" id="PS00018">
    <property type="entry name" value="EF_HAND_1"/>
    <property type="match status" value="1"/>
</dbReference>
<dbReference type="Gene3D" id="2.60.120.260">
    <property type="entry name" value="Galactose-binding domain-like"/>
    <property type="match status" value="1"/>
</dbReference>
<dbReference type="Pfam" id="PF00963">
    <property type="entry name" value="Cohesin"/>
    <property type="match status" value="1"/>
</dbReference>
<dbReference type="SUPFAM" id="SSF49785">
    <property type="entry name" value="Galactose-binding domain-like"/>
    <property type="match status" value="1"/>
</dbReference>
<dbReference type="Pfam" id="PF00404">
    <property type="entry name" value="Dockerin_1"/>
    <property type="match status" value="1"/>
</dbReference>
<comment type="caution">
    <text evidence="4">The sequence shown here is derived from an EMBL/GenBank/DDBJ whole genome shotgun (WGS) entry which is preliminary data.</text>
</comment>
<dbReference type="InterPro" id="IPR003305">
    <property type="entry name" value="CenC_carb-bd"/>
</dbReference>
<dbReference type="SUPFAM" id="SSF49384">
    <property type="entry name" value="Carbohydrate-binding domain"/>
    <property type="match status" value="1"/>
</dbReference>
<dbReference type="CDD" id="cd08547">
    <property type="entry name" value="Type_II_cohesin"/>
    <property type="match status" value="1"/>
</dbReference>